<keyword evidence="2" id="KW-0255">Endonuclease</keyword>
<keyword evidence="2" id="KW-0378">Hydrolase</keyword>
<organism evidence="2 3">
    <name type="scientific">Thermostichus vulcanus str. 'Rupite'</name>
    <dbReference type="NCBI Taxonomy" id="2813851"/>
    <lineage>
        <taxon>Bacteria</taxon>
        <taxon>Bacillati</taxon>
        <taxon>Cyanobacteriota</taxon>
        <taxon>Cyanophyceae</taxon>
        <taxon>Thermostichales</taxon>
        <taxon>Thermostichaceae</taxon>
        <taxon>Thermostichus</taxon>
    </lineage>
</organism>
<dbReference type="InterPro" id="IPR011335">
    <property type="entry name" value="Restrct_endonuc-II-like"/>
</dbReference>
<dbReference type="GO" id="GO:0004519">
    <property type="term" value="F:endonuclease activity"/>
    <property type="evidence" value="ECO:0007669"/>
    <property type="project" value="UniProtKB-KW"/>
</dbReference>
<comment type="caution">
    <text evidence="2">The sequence shown here is derived from an EMBL/GenBank/DDBJ whole genome shotgun (WGS) entry which is preliminary data.</text>
</comment>
<name>A0ABT0CF55_THEVL</name>
<dbReference type="InterPro" id="IPR012296">
    <property type="entry name" value="Nuclease_put_TT1808"/>
</dbReference>
<protein>
    <submittedName>
        <fullName evidence="2">Uma2 family endonuclease</fullName>
    </submittedName>
</protein>
<keyword evidence="2" id="KW-0540">Nuclease</keyword>
<dbReference type="Pfam" id="PF05685">
    <property type="entry name" value="Uma2"/>
    <property type="match status" value="1"/>
</dbReference>
<dbReference type="InterPro" id="IPR008538">
    <property type="entry name" value="Uma2"/>
</dbReference>
<evidence type="ECO:0000259" key="1">
    <source>
        <dbReference type="Pfam" id="PF05685"/>
    </source>
</evidence>
<gene>
    <name evidence="2" type="ORF">JX360_16145</name>
</gene>
<evidence type="ECO:0000313" key="3">
    <source>
        <dbReference type="Proteomes" id="UP000830835"/>
    </source>
</evidence>
<sequence>MTALTLDLTPLMTLTREDFIRLCAANPELKLERTARGELIIMAPTGGETGNLNFEIGGEVFVWNRQVGKGKSFDSSTGFSLPSGSDRSPDLAWIPIEKWEALDPEVRQGFLPLCPDFVVEILSPTDSWGQTQAKMQEYMDNGCRLGWLLDPKTRRVMIYREGQAPQLLEDPETLSGEAVLPGFTLPIRKIWSA</sequence>
<evidence type="ECO:0000313" key="2">
    <source>
        <dbReference type="EMBL" id="MCJ2544417.1"/>
    </source>
</evidence>
<dbReference type="Proteomes" id="UP000830835">
    <property type="component" value="Unassembled WGS sequence"/>
</dbReference>
<accession>A0ABT0CF55</accession>
<proteinExistence type="predicted"/>
<dbReference type="PANTHER" id="PTHR34107">
    <property type="entry name" value="SLL0198 PROTEIN-RELATED"/>
    <property type="match status" value="1"/>
</dbReference>
<dbReference type="CDD" id="cd06260">
    <property type="entry name" value="DUF820-like"/>
    <property type="match status" value="1"/>
</dbReference>
<dbReference type="SUPFAM" id="SSF52980">
    <property type="entry name" value="Restriction endonuclease-like"/>
    <property type="match status" value="1"/>
</dbReference>
<keyword evidence="3" id="KW-1185">Reference proteome</keyword>
<reference evidence="2" key="1">
    <citation type="submission" date="2021-02" db="EMBL/GenBank/DDBJ databases">
        <title>The CRISPR/cas machinery reduction and long-range gene transfer in the hot spring cyanobacterium Synechococcus.</title>
        <authorList>
            <person name="Dvorak P."/>
            <person name="Jahodarova E."/>
            <person name="Hasler P."/>
            <person name="Poulickova A."/>
        </authorList>
    </citation>
    <scope>NUCLEOTIDE SEQUENCE</scope>
    <source>
        <strain evidence="2">Rupite</strain>
    </source>
</reference>
<dbReference type="EMBL" id="JAFIRA010000064">
    <property type="protein sequence ID" value="MCJ2544417.1"/>
    <property type="molecule type" value="Genomic_DNA"/>
</dbReference>
<feature type="domain" description="Putative restriction endonuclease" evidence="1">
    <location>
        <begin position="17"/>
        <end position="187"/>
    </location>
</feature>
<dbReference type="RefSeq" id="WP_244352954.1">
    <property type="nucleotide sequence ID" value="NZ_JAFIRA010000064.1"/>
</dbReference>
<dbReference type="PANTHER" id="PTHR34107:SF7">
    <property type="entry name" value="SLR2092 PROTEIN"/>
    <property type="match status" value="1"/>
</dbReference>
<dbReference type="Gene3D" id="3.90.1570.10">
    <property type="entry name" value="tt1808, chain A"/>
    <property type="match status" value="1"/>
</dbReference>